<evidence type="ECO:0000313" key="9">
    <source>
        <dbReference type="Proteomes" id="UP000253872"/>
    </source>
</evidence>
<evidence type="ECO:0000256" key="1">
    <source>
        <dbReference type="ARBA" id="ARBA00004167"/>
    </source>
</evidence>
<dbReference type="PANTHER" id="PTHR36985">
    <property type="entry name" value="TRANSLOCATION AND ASSEMBLY MODULE SUBUNIT TAMB"/>
    <property type="match status" value="1"/>
</dbReference>
<feature type="domain" description="Translocation and assembly module TamB C-terminal" evidence="7">
    <location>
        <begin position="972"/>
        <end position="1318"/>
    </location>
</feature>
<dbReference type="RefSeq" id="WP_111403081.1">
    <property type="nucleotide sequence ID" value="NZ_QEPN01000004.1"/>
</dbReference>
<reference evidence="8 9" key="1">
    <citation type="submission" date="2018-05" db="EMBL/GenBank/DDBJ databases">
        <title>Draft Genome Sequences for a Diverse set of 7 Haemophilus Species.</title>
        <authorList>
            <person name="Nichols M."/>
            <person name="Topaz N."/>
            <person name="Wang X."/>
            <person name="Wang X."/>
            <person name="Boxrud D."/>
        </authorList>
    </citation>
    <scope>NUCLEOTIDE SEQUENCE [LARGE SCALE GENOMIC DNA]</scope>
    <source>
        <strain evidence="8 9">C2002001239</strain>
    </source>
</reference>
<name>A0A369YEZ4_9PAST</name>
<feature type="transmembrane region" description="Helical" evidence="6">
    <location>
        <begin position="34"/>
        <end position="54"/>
    </location>
</feature>
<dbReference type="PANTHER" id="PTHR36985:SF1">
    <property type="entry name" value="TRANSLOCATION AND ASSEMBLY MODULE SUBUNIT TAMB"/>
    <property type="match status" value="1"/>
</dbReference>
<keyword evidence="2 6" id="KW-0812">Transmembrane</keyword>
<organism evidence="8 9">
    <name type="scientific">Haemophilus sputorum</name>
    <dbReference type="NCBI Taxonomy" id="1078480"/>
    <lineage>
        <taxon>Bacteria</taxon>
        <taxon>Pseudomonadati</taxon>
        <taxon>Pseudomonadota</taxon>
        <taxon>Gammaproteobacteria</taxon>
        <taxon>Pasteurellales</taxon>
        <taxon>Pasteurellaceae</taxon>
        <taxon>Haemophilus</taxon>
    </lineage>
</organism>
<dbReference type="GO" id="GO:0005886">
    <property type="term" value="C:plasma membrane"/>
    <property type="evidence" value="ECO:0007669"/>
    <property type="project" value="InterPro"/>
</dbReference>
<evidence type="ECO:0000256" key="4">
    <source>
        <dbReference type="ARBA" id="ARBA00023136"/>
    </source>
</evidence>
<feature type="region of interest" description="Disordered" evidence="5">
    <location>
        <begin position="1"/>
        <end position="24"/>
    </location>
</feature>
<dbReference type="STRING" id="1035839.GCA_000238795_01049"/>
<comment type="subcellular location">
    <subcellularLocation>
        <location evidence="1">Membrane</location>
        <topology evidence="1">Single-pass membrane protein</topology>
    </subcellularLocation>
</comment>
<evidence type="ECO:0000256" key="2">
    <source>
        <dbReference type="ARBA" id="ARBA00022692"/>
    </source>
</evidence>
<keyword evidence="3 6" id="KW-1133">Transmembrane helix</keyword>
<proteinExistence type="predicted"/>
<evidence type="ECO:0000259" key="7">
    <source>
        <dbReference type="Pfam" id="PF04357"/>
    </source>
</evidence>
<accession>A0A369YEZ4</accession>
<protein>
    <submittedName>
        <fullName evidence="8">Translocation/assembly module TamB</fullName>
    </submittedName>
</protein>
<evidence type="ECO:0000256" key="5">
    <source>
        <dbReference type="SAM" id="MobiDB-lite"/>
    </source>
</evidence>
<dbReference type="InterPro" id="IPR007452">
    <property type="entry name" value="TamB_C"/>
</dbReference>
<evidence type="ECO:0000256" key="6">
    <source>
        <dbReference type="SAM" id="Phobius"/>
    </source>
</evidence>
<keyword evidence="4 6" id="KW-0472">Membrane</keyword>
<comment type="caution">
    <text evidence="8">The sequence shown here is derived from an EMBL/GenBank/DDBJ whole genome shotgun (WGS) entry which is preliminary data.</text>
</comment>
<sequence>MNQEKEQNHENAPAVSEESKTAASGVKKNRKKRWCCRIGGALSLVVFTPIVFLMTGFGQRTAIEWADKSFDALSIGAVEGSIQSGLTLSDAQYEMDGINAKLGQANLHIDFGCLLSGKVCLETVALKDAHVMVDTTKLPPAQEEPDNSEPFTELKLPLPIALNQLSLDNIQVEVDGMNMQLGHFHSGISGEGRKLSLHPTALNDFVLLLPQANETQAVQKEEKIAKDAENSTASQTKTDWEALKAQLSKPLLTKASQIRLPLDFEIPQLEVNQVRIEQQTKTEKAESLFVLHSLKLQASANDQNVTLQQLSVDSDQGKIEGQGKLTLADQYPLDMHLHADVPTLKAFGIPASKADLALSGALFDETKLNLSTQGAAALTLDSGVKLAEPRTPLHLTLKSEGIQYPFMPEKGQEPLKLQNLNVSFSGDLLDYQLAIAVKSSGMNLPPAALNLKGKGTLTQFNIEDLNLNALEGKTQLTGLVDWADGVSWQSQLNLNGVNSKSLVPDWAAVLNGQLESSGYAGRGKNGEEWQVDVKKVDLNGLLNQHHLQLKGQLSSQTNNLLNVPGLDLQYGENHIAMSGHLGDKSDFNAQIKAPNLQGLVPNLKAEMNGNVKLSGKIAEPNVDLDLVAKNVSFDAMKLQSLTAKGQVKTEKNIQGDVNLDLRQFSYNDIKLDQAQLAVKGSEANHQLQLTSKGNPVGANLQISGKFDRLQETWSGQLTQAQIQTTDYGNFHADKPVAITYQNKLVSANISAHCWQHNQLNLCFPTAFTAGQEGKVPFELRRFDLAFVQQFLDKSSQITGLMNAKGEAAWFKNKAPVVDVTLNSESLKFVQKMEGGSAFPLTISPLKATVKLADNNLNLKTDLKLENNGRIATDLVMKDLSKTRGLSGTVNIDQISLELIKPLLTGGERVDGIINARLTLGGSATAPLLHGRLGLSELRVKSATMPFDVTGGNVDLNFNGTSSTLNGRVQTTESELFLTGNANWQDLSAWRTEVHAKANRFRVNVPNIAKVEFSPDISVTATPKELILGGVIDIPWARIEVEELPESAVGVSSDEVIMDGSAKTKVPFSQRQLPEQTSSGMAIKSDLKINIGDDVSLNAYGLKTHLNGTIAVRQGKQGLGLYGQVNLLKGRFASFGQDLLIRKGVIQFAGLPSQPTLNFEAIRNPEAMEDPSVTAGVKVTGIADNLNVKVFSDPQTSQDQALSYLLTGRSLENSGEAGSSNSMAAALLSMSLSKSAKTVGKVGSTFGLNDLSVSTAGIGDNTKVEVSASLTPKFRVKYGVGIFAPLTELTLRYTLTPKLYLQWVSSVNQAVDLMYRFEFD</sequence>
<dbReference type="EMBL" id="QEPN01000004">
    <property type="protein sequence ID" value="RDE71968.1"/>
    <property type="molecule type" value="Genomic_DNA"/>
</dbReference>
<dbReference type="Proteomes" id="UP000253872">
    <property type="component" value="Unassembled WGS sequence"/>
</dbReference>
<evidence type="ECO:0000256" key="3">
    <source>
        <dbReference type="ARBA" id="ARBA00022989"/>
    </source>
</evidence>
<dbReference type="Pfam" id="PF04357">
    <property type="entry name" value="TamB"/>
    <property type="match status" value="1"/>
</dbReference>
<evidence type="ECO:0000313" key="8">
    <source>
        <dbReference type="EMBL" id="RDE71968.1"/>
    </source>
</evidence>
<dbReference type="GO" id="GO:0097347">
    <property type="term" value="C:TAM protein secretion complex"/>
    <property type="evidence" value="ECO:0007669"/>
    <property type="project" value="TreeGrafter"/>
</dbReference>
<gene>
    <name evidence="8" type="ORF">DPV93_06475</name>
</gene>
<dbReference type="GO" id="GO:0009306">
    <property type="term" value="P:protein secretion"/>
    <property type="evidence" value="ECO:0007669"/>
    <property type="project" value="InterPro"/>
</dbReference>